<accession>A0ACC1J3L4</accession>
<name>A0ACC1J3L4_9FUNG</name>
<gene>
    <name evidence="1" type="ORF">FBU59_005220</name>
</gene>
<evidence type="ECO:0000313" key="2">
    <source>
        <dbReference type="Proteomes" id="UP001150603"/>
    </source>
</evidence>
<dbReference type="EMBL" id="JANBPW010004060">
    <property type="protein sequence ID" value="KAJ1935943.1"/>
    <property type="molecule type" value="Genomic_DNA"/>
</dbReference>
<evidence type="ECO:0000313" key="1">
    <source>
        <dbReference type="EMBL" id="KAJ1935943.1"/>
    </source>
</evidence>
<sequence length="304" mass="35600">MHQQCSTLTTEKHPSQTRTARQIVDLGQRGFSEPPLITKREEKYSQEEIEFAVFRLRRKLRRYLLHRRTPMKLEAMWELYAEIKRMSDWRINGEQLEQFLQAILRDGDRTEAGLPAKSEQVLECAFGVTDQPVRALRELLLSWARNKNVDQAWSMMSQLLKIGHGKGTREWNTLLHMHAVDLRYRYDLIEQVLARMRKAGAAYDQVTYNIMMHACLLRGKQVLWKDWHKRMEQAGFAPDVYTYTALVSQLVNNGQWGEALNIIKHMRTSNIQPTTATSVAVMSMERKRGHAKNIMDKFRQSVLK</sequence>
<dbReference type="Proteomes" id="UP001150603">
    <property type="component" value="Unassembled WGS sequence"/>
</dbReference>
<reference evidence="1" key="1">
    <citation type="submission" date="2022-07" db="EMBL/GenBank/DDBJ databases">
        <title>Phylogenomic reconstructions and comparative analyses of Kickxellomycotina fungi.</title>
        <authorList>
            <person name="Reynolds N.K."/>
            <person name="Stajich J.E."/>
            <person name="Barry K."/>
            <person name="Grigoriev I.V."/>
            <person name="Crous P."/>
            <person name="Smith M.E."/>
        </authorList>
    </citation>
    <scope>NUCLEOTIDE SEQUENCE</scope>
    <source>
        <strain evidence="1">NRRL 5244</strain>
    </source>
</reference>
<keyword evidence="2" id="KW-1185">Reference proteome</keyword>
<comment type="caution">
    <text evidence="1">The sequence shown here is derived from an EMBL/GenBank/DDBJ whole genome shotgun (WGS) entry which is preliminary data.</text>
</comment>
<organism evidence="1 2">
    <name type="scientific">Linderina macrospora</name>
    <dbReference type="NCBI Taxonomy" id="4868"/>
    <lineage>
        <taxon>Eukaryota</taxon>
        <taxon>Fungi</taxon>
        <taxon>Fungi incertae sedis</taxon>
        <taxon>Zoopagomycota</taxon>
        <taxon>Kickxellomycotina</taxon>
        <taxon>Kickxellomycetes</taxon>
        <taxon>Kickxellales</taxon>
        <taxon>Kickxellaceae</taxon>
        <taxon>Linderina</taxon>
    </lineage>
</organism>
<proteinExistence type="predicted"/>
<feature type="non-terminal residue" evidence="1">
    <location>
        <position position="304"/>
    </location>
</feature>
<protein>
    <submittedName>
        <fullName evidence="1">Uncharacterized protein</fullName>
    </submittedName>
</protein>